<evidence type="ECO:0000256" key="14">
    <source>
        <dbReference type="PIRSR" id="PIRSR601384-2"/>
    </source>
</evidence>
<reference evidence="18 19" key="1">
    <citation type="journal article" date="2021" name="Nat. Commun.">
        <title>Genetic determinants of endophytism in the Arabidopsis root mycobiome.</title>
        <authorList>
            <person name="Mesny F."/>
            <person name="Miyauchi S."/>
            <person name="Thiergart T."/>
            <person name="Pickel B."/>
            <person name="Atanasova L."/>
            <person name="Karlsson M."/>
            <person name="Huettel B."/>
            <person name="Barry K.W."/>
            <person name="Haridas S."/>
            <person name="Chen C."/>
            <person name="Bauer D."/>
            <person name="Andreopoulos W."/>
            <person name="Pangilinan J."/>
            <person name="LaButti K."/>
            <person name="Riley R."/>
            <person name="Lipzen A."/>
            <person name="Clum A."/>
            <person name="Drula E."/>
            <person name="Henrissat B."/>
            <person name="Kohler A."/>
            <person name="Grigoriev I.V."/>
            <person name="Martin F.M."/>
            <person name="Hacquard S."/>
        </authorList>
    </citation>
    <scope>NUCLEOTIDE SEQUENCE [LARGE SCALE GENOMIC DNA]</scope>
    <source>
        <strain evidence="18 19">MPI-CAGE-CH-0241</strain>
    </source>
</reference>
<feature type="binding site" evidence="14">
    <location>
        <position position="308"/>
    </location>
    <ligand>
        <name>Zn(2+)</name>
        <dbReference type="ChEBI" id="CHEBI:29105"/>
        <note>catalytic</note>
    </ligand>
</feature>
<dbReference type="PANTHER" id="PTHR37016">
    <property type="match status" value="1"/>
</dbReference>
<sequence>MKLSAYFALVPLVVAAPVIDSRDASPLKVKIERVGNSKIRAVVSNRGTSALNILKTGTVLDHAGVEKAQVYSQDNMDTVPFEGIRVIIDHGNLPSTAFVHIPAGGTAASEFDVAELHNLGQGGDYNIQTTGSFHYARDDSTTIEGAIAYKSNEIDAHIDGRQASSAYNVYHAKRAEKRSQIGSGCTGDKLVTAQNALAGCAKRAQGAYEAAVNGSSAKMEEYFKSSSQATRSTVAQAFKKMAAECGTTNSGSTGYACTDIDNYCEQSGAVAYAELNVGSTVYCEKYFTDIQPFSTQCHYGDQAGVTIHEMSHLTQIKGTSDFAGYGYDFVRSLSAEQNLNHADTYMLFANAIQVGC</sequence>
<evidence type="ECO:0000256" key="9">
    <source>
        <dbReference type="ARBA" id="ARBA00022801"/>
    </source>
</evidence>
<keyword evidence="9 15" id="KW-0378">Hydrolase</keyword>
<evidence type="ECO:0000256" key="8">
    <source>
        <dbReference type="ARBA" id="ARBA00022729"/>
    </source>
</evidence>
<evidence type="ECO:0000256" key="10">
    <source>
        <dbReference type="ARBA" id="ARBA00022833"/>
    </source>
</evidence>
<dbReference type="GO" id="GO:0006508">
    <property type="term" value="P:proteolysis"/>
    <property type="evidence" value="ECO:0007669"/>
    <property type="project" value="UniProtKB-KW"/>
</dbReference>
<comment type="function">
    <text evidence="15">Secreted metalloproteinase that allows assimilation of proteinaceous substrates. Shows high activities on basic nuclear substrates such as histone and protamine.</text>
</comment>
<evidence type="ECO:0000259" key="17">
    <source>
        <dbReference type="SMART" id="SM01351"/>
    </source>
</evidence>
<comment type="catalytic activity">
    <reaction evidence="1 15">
        <text>Preferential cleavage of bonds with hydrophobic residues in P1'. Also 3-Asn-|-Gln-4 and 8-Gly-|-Ser-9 bonds in insulin B chain.</text>
        <dbReference type="EC" id="3.4.24.39"/>
    </reaction>
</comment>
<keyword evidence="5 15" id="KW-0645">Protease</keyword>
<dbReference type="PANTHER" id="PTHR37016:SF3">
    <property type="entry name" value="NEUTRAL PROTEASE 2-RELATED"/>
    <property type="match status" value="1"/>
</dbReference>
<organism evidence="18 19">
    <name type="scientific">Thelonectria olida</name>
    <dbReference type="NCBI Taxonomy" id="1576542"/>
    <lineage>
        <taxon>Eukaryota</taxon>
        <taxon>Fungi</taxon>
        <taxon>Dikarya</taxon>
        <taxon>Ascomycota</taxon>
        <taxon>Pezizomycotina</taxon>
        <taxon>Sordariomycetes</taxon>
        <taxon>Hypocreomycetidae</taxon>
        <taxon>Hypocreales</taxon>
        <taxon>Nectriaceae</taxon>
        <taxon>Thelonectria</taxon>
    </lineage>
</organism>
<keyword evidence="7 14" id="KW-0479">Metal-binding</keyword>
<keyword evidence="4 15" id="KW-0964">Secreted</keyword>
<evidence type="ECO:0000256" key="11">
    <source>
        <dbReference type="ARBA" id="ARBA00023049"/>
    </source>
</evidence>
<protein>
    <recommendedName>
        <fullName evidence="15">Neutral protease 2</fullName>
        <ecNumber evidence="15">3.4.24.39</ecNumber>
    </recommendedName>
    <alternativeName>
        <fullName evidence="15">Deuterolysin</fullName>
    </alternativeName>
</protein>
<keyword evidence="11 15" id="KW-0482">Metalloprotease</keyword>
<dbReference type="InterPro" id="IPR024079">
    <property type="entry name" value="MetalloPept_cat_dom_sf"/>
</dbReference>
<keyword evidence="10 14" id="KW-0862">Zinc</keyword>
<dbReference type="InterPro" id="IPR050414">
    <property type="entry name" value="Fungal_M35_metalloproteases"/>
</dbReference>
<evidence type="ECO:0000256" key="12">
    <source>
        <dbReference type="ARBA" id="ARBA00023145"/>
    </source>
</evidence>
<evidence type="ECO:0000256" key="16">
    <source>
        <dbReference type="SAM" id="SignalP"/>
    </source>
</evidence>
<dbReference type="Gene3D" id="2.60.40.2970">
    <property type="match status" value="1"/>
</dbReference>
<dbReference type="Gene3D" id="3.40.390.10">
    <property type="entry name" value="Collagenase (Catalytic Domain)"/>
    <property type="match status" value="1"/>
</dbReference>
<accession>A0A9P9AMU1</accession>
<keyword evidence="6 15" id="KW-0165">Cleavage on pair of basic residues</keyword>
<dbReference type="OrthoDB" id="412874at2759"/>
<evidence type="ECO:0000256" key="7">
    <source>
        <dbReference type="ARBA" id="ARBA00022723"/>
    </source>
</evidence>
<dbReference type="CDD" id="cd11008">
    <property type="entry name" value="M35_deuterolysin_like"/>
    <property type="match status" value="1"/>
</dbReference>
<evidence type="ECO:0000256" key="13">
    <source>
        <dbReference type="PIRSR" id="PIRSR601384-1"/>
    </source>
</evidence>
<comment type="caution">
    <text evidence="18">The sequence shown here is derived from an EMBL/GenBank/DDBJ whole genome shotgun (WGS) entry which is preliminary data.</text>
</comment>
<proteinExistence type="inferred from homology"/>
<evidence type="ECO:0000313" key="19">
    <source>
        <dbReference type="Proteomes" id="UP000777438"/>
    </source>
</evidence>
<evidence type="ECO:0000256" key="4">
    <source>
        <dbReference type="ARBA" id="ARBA00022525"/>
    </source>
</evidence>
<dbReference type="InterPro" id="IPR029463">
    <property type="entry name" value="Lys_MEP"/>
</dbReference>
<feature type="binding site" evidence="14">
    <location>
        <position position="312"/>
    </location>
    <ligand>
        <name>Zn(2+)</name>
        <dbReference type="ChEBI" id="CHEBI:29105"/>
        <note>catalytic</note>
    </ligand>
</feature>
<comment type="subcellular location">
    <subcellularLocation>
        <location evidence="2 15">Secreted</location>
    </subcellularLocation>
</comment>
<dbReference type="AlphaFoldDB" id="A0A9P9AMU1"/>
<comment type="cofactor">
    <cofactor evidence="14 15">
        <name>Zn(2+)</name>
        <dbReference type="ChEBI" id="CHEBI:29105"/>
    </cofactor>
    <text evidence="14 15">Binds 1 zinc ion per subunit.</text>
</comment>
<evidence type="ECO:0000313" key="18">
    <source>
        <dbReference type="EMBL" id="KAH6890694.1"/>
    </source>
</evidence>
<evidence type="ECO:0000256" key="3">
    <source>
        <dbReference type="ARBA" id="ARBA00010279"/>
    </source>
</evidence>
<dbReference type="PRINTS" id="PR00768">
    <property type="entry name" value="DEUTEROLYSIN"/>
</dbReference>
<evidence type="ECO:0000256" key="15">
    <source>
        <dbReference type="RuleBase" id="RU361126"/>
    </source>
</evidence>
<evidence type="ECO:0000256" key="6">
    <source>
        <dbReference type="ARBA" id="ARBA00022685"/>
    </source>
</evidence>
<dbReference type="SUPFAM" id="SSF55486">
    <property type="entry name" value="Metalloproteases ('zincins'), catalytic domain"/>
    <property type="match status" value="1"/>
</dbReference>
<dbReference type="EC" id="3.4.24.39" evidence="15"/>
<dbReference type="InterPro" id="IPR001384">
    <property type="entry name" value="Peptidase_M35"/>
</dbReference>
<name>A0A9P9AMU1_9HYPO</name>
<keyword evidence="8 16" id="KW-0732">Signal</keyword>
<keyword evidence="19" id="KW-1185">Reference proteome</keyword>
<dbReference type="EMBL" id="JAGPYM010000009">
    <property type="protein sequence ID" value="KAH6890694.1"/>
    <property type="molecule type" value="Genomic_DNA"/>
</dbReference>
<comment type="similarity">
    <text evidence="3 15">Belongs to the peptidase M35 family.</text>
</comment>
<dbReference type="Proteomes" id="UP000777438">
    <property type="component" value="Unassembled WGS sequence"/>
</dbReference>
<dbReference type="GO" id="GO:0046872">
    <property type="term" value="F:metal ion binding"/>
    <property type="evidence" value="ECO:0007669"/>
    <property type="project" value="UniProtKB-KW"/>
</dbReference>
<evidence type="ECO:0000256" key="1">
    <source>
        <dbReference type="ARBA" id="ARBA00001187"/>
    </source>
</evidence>
<evidence type="ECO:0000256" key="2">
    <source>
        <dbReference type="ARBA" id="ARBA00004613"/>
    </source>
</evidence>
<keyword evidence="12" id="KW-0865">Zymogen</keyword>
<feature type="active site" evidence="13">
    <location>
        <position position="309"/>
    </location>
</feature>
<feature type="binding site" evidence="14">
    <location>
        <position position="321"/>
    </location>
    <ligand>
        <name>Zn(2+)</name>
        <dbReference type="ChEBI" id="CHEBI:29105"/>
        <note>catalytic</note>
    </ligand>
</feature>
<feature type="chain" id="PRO_5040134673" description="Neutral protease 2" evidence="16">
    <location>
        <begin position="16"/>
        <end position="356"/>
    </location>
</feature>
<dbReference type="GO" id="GO:0004222">
    <property type="term" value="F:metalloendopeptidase activity"/>
    <property type="evidence" value="ECO:0007669"/>
    <property type="project" value="InterPro"/>
</dbReference>
<dbReference type="Pfam" id="PF02102">
    <property type="entry name" value="Peptidase_M35"/>
    <property type="match status" value="1"/>
</dbReference>
<evidence type="ECO:0000256" key="5">
    <source>
        <dbReference type="ARBA" id="ARBA00022670"/>
    </source>
</evidence>
<feature type="domain" description="Lysine-specific metallo-endopeptidase" evidence="17">
    <location>
        <begin position="208"/>
        <end position="350"/>
    </location>
</feature>
<gene>
    <name evidence="18" type="ORF">B0T10DRAFT_596881</name>
</gene>
<dbReference type="SMART" id="SM01351">
    <property type="entry name" value="Aspzincin_M35"/>
    <property type="match status" value="1"/>
</dbReference>
<dbReference type="GO" id="GO:0005576">
    <property type="term" value="C:extracellular region"/>
    <property type="evidence" value="ECO:0007669"/>
    <property type="project" value="UniProtKB-SubCell"/>
</dbReference>
<feature type="signal peptide" evidence="16">
    <location>
        <begin position="1"/>
        <end position="15"/>
    </location>
</feature>